<comment type="similarity">
    <text evidence="2 16">Belongs to the cation transport ATPase (P-type) (TC 3.A.3) family. Type IB subfamily.</text>
</comment>
<dbReference type="PROSITE" id="PS50846">
    <property type="entry name" value="HMA_2"/>
    <property type="match status" value="1"/>
</dbReference>
<dbReference type="GO" id="GO:0005524">
    <property type="term" value="F:ATP binding"/>
    <property type="evidence" value="ECO:0007669"/>
    <property type="project" value="UniProtKB-UniRule"/>
</dbReference>
<feature type="transmembrane region" description="Helical" evidence="16">
    <location>
        <begin position="107"/>
        <end position="128"/>
    </location>
</feature>
<evidence type="ECO:0000256" key="10">
    <source>
        <dbReference type="ARBA" id="ARBA00022840"/>
    </source>
</evidence>
<dbReference type="InterPro" id="IPR036163">
    <property type="entry name" value="HMA_dom_sf"/>
</dbReference>
<dbReference type="InterPro" id="IPR001757">
    <property type="entry name" value="P_typ_ATPase"/>
</dbReference>
<dbReference type="PROSITE" id="PS01047">
    <property type="entry name" value="HMA_1"/>
    <property type="match status" value="1"/>
</dbReference>
<dbReference type="GO" id="GO:0043682">
    <property type="term" value="F:P-type divalent copper transporter activity"/>
    <property type="evidence" value="ECO:0007669"/>
    <property type="project" value="TreeGrafter"/>
</dbReference>
<evidence type="ECO:0000256" key="1">
    <source>
        <dbReference type="ARBA" id="ARBA00004651"/>
    </source>
</evidence>
<dbReference type="Gene3D" id="3.30.70.100">
    <property type="match status" value="1"/>
</dbReference>
<keyword evidence="5 16" id="KW-1003">Cell membrane</keyword>
<dbReference type="NCBIfam" id="TIGR01512">
    <property type="entry name" value="ATPase-IB2_Cd"/>
    <property type="match status" value="1"/>
</dbReference>
<keyword evidence="10 16" id="KW-0067">ATP-binding</keyword>
<sequence>MASTAQADRTAPVTTRLRVEGMTCAACQSHVEHALREVPGVSEASVNLMTHSAEVKWTAGATPGPAELDALVASVSDAGYDAFPREDNAPAVPADHRAEERGLRDRAVFTLAAGIAVMIAQMAVTPHLTGTGLFVLHLVLLAVTLAGMVFGGAAIYAAAWRAAVHRGTNMNTLVALGTGAAFLSSLVATFAPGFFLRHGMSADVYYDAVLLILGFLLVGRWLDARAKRQTLNALNELMKLQPETARVLRNGVEVDIPAAEVMSGNIVVVRPGERIPVDGTVIEGRSSVDESIITGESRAVPRGVGDTVIGGSLNYDGALQFRATAVGEQSVLAQMLRLMEQAQSSKAPMQQIADRASGIFVPSVLGLALVCFLAWTFLGHDAGRALAIAISVLVIACPCAMGLAVPAAQTVAVGRGAKMGLLFKGGESVERMARIDTLLLDKTGTITEGKPSVIAMTPAPGVTEQQLLSTAAAVEQGSEHPLAHGIAAAAKERGLALAKVTDFQALPGTGVQARLDGTLISVRAARETNDSSTEGTLVEVWQGEPGQETRLGSLELRDTLRPGAVEAIRKLHALGLRVAMVTGDAEAPAKSIARAAGIEEVVAQCRPEHKLDVVRQRQAAGQNVGMVGDGINDAAALAQANAGIAMGTCTDLAREAGDIILLGGQPAQIPDAILLSRATLRIMRQNLGWAFLYNVLGIPLAAGVLYPAFHILLNPAVAAAAMALSSVSVLGNSLRLQRFQARYTQS</sequence>
<keyword evidence="13 16" id="KW-1133">Transmembrane helix</keyword>
<dbReference type="Pfam" id="PF00122">
    <property type="entry name" value="E1-E2_ATPase"/>
    <property type="match status" value="1"/>
</dbReference>
<feature type="transmembrane region" description="Helical" evidence="16">
    <location>
        <begin position="204"/>
        <end position="222"/>
    </location>
</feature>
<dbReference type="CDD" id="cd00371">
    <property type="entry name" value="HMA"/>
    <property type="match status" value="1"/>
</dbReference>
<dbReference type="SUPFAM" id="SSF81665">
    <property type="entry name" value="Calcium ATPase, transmembrane domain M"/>
    <property type="match status" value="1"/>
</dbReference>
<dbReference type="NCBIfam" id="TIGR01511">
    <property type="entry name" value="ATPase-IB1_Cu"/>
    <property type="match status" value="1"/>
</dbReference>
<evidence type="ECO:0000256" key="4">
    <source>
        <dbReference type="ARBA" id="ARBA00022448"/>
    </source>
</evidence>
<keyword evidence="12" id="KW-1278">Translocase</keyword>
<feature type="transmembrane region" description="Helical" evidence="16">
    <location>
        <begin position="359"/>
        <end position="378"/>
    </location>
</feature>
<reference evidence="18" key="1">
    <citation type="journal article" date="2020" name="mSystems">
        <title>Genome- and Community-Level Interaction Insights into Carbon Utilization and Element Cycling Functions of Hydrothermarchaeota in Hydrothermal Sediment.</title>
        <authorList>
            <person name="Zhou Z."/>
            <person name="Liu Y."/>
            <person name="Xu W."/>
            <person name="Pan J."/>
            <person name="Luo Z.H."/>
            <person name="Li M."/>
        </authorList>
    </citation>
    <scope>NUCLEOTIDE SEQUENCE [LARGE SCALE GENOMIC DNA]</scope>
    <source>
        <strain evidence="18">SpSt-855</strain>
    </source>
</reference>
<feature type="transmembrane region" description="Helical" evidence="16">
    <location>
        <begin position="384"/>
        <end position="405"/>
    </location>
</feature>
<evidence type="ECO:0000256" key="3">
    <source>
        <dbReference type="ARBA" id="ARBA00012517"/>
    </source>
</evidence>
<dbReference type="PRINTS" id="PR00943">
    <property type="entry name" value="CUATPASE"/>
</dbReference>
<dbReference type="NCBIfam" id="TIGR01525">
    <property type="entry name" value="ATPase-IB_hvy"/>
    <property type="match status" value="1"/>
</dbReference>
<dbReference type="InterPro" id="IPR036412">
    <property type="entry name" value="HAD-like_sf"/>
</dbReference>
<evidence type="ECO:0000256" key="6">
    <source>
        <dbReference type="ARBA" id="ARBA00022553"/>
    </source>
</evidence>
<dbReference type="InterPro" id="IPR023298">
    <property type="entry name" value="ATPase_P-typ_TM_dom_sf"/>
</dbReference>
<dbReference type="GO" id="GO:0140581">
    <property type="term" value="F:P-type monovalent copper transporter activity"/>
    <property type="evidence" value="ECO:0007669"/>
    <property type="project" value="UniProtKB-EC"/>
</dbReference>
<dbReference type="PANTHER" id="PTHR43520">
    <property type="entry name" value="ATP7, ISOFORM B"/>
    <property type="match status" value="1"/>
</dbReference>
<proteinExistence type="inferred from homology"/>
<organism evidence="18">
    <name type="scientific">Acidobacterium capsulatum</name>
    <dbReference type="NCBI Taxonomy" id="33075"/>
    <lineage>
        <taxon>Bacteria</taxon>
        <taxon>Pseudomonadati</taxon>
        <taxon>Acidobacteriota</taxon>
        <taxon>Terriglobia</taxon>
        <taxon>Terriglobales</taxon>
        <taxon>Acidobacteriaceae</taxon>
        <taxon>Acidobacterium</taxon>
    </lineage>
</organism>
<dbReference type="InterPro" id="IPR006121">
    <property type="entry name" value="HMA_dom"/>
</dbReference>
<dbReference type="CDD" id="cd02094">
    <property type="entry name" value="P-type_ATPase_Cu-like"/>
    <property type="match status" value="1"/>
</dbReference>
<dbReference type="Pfam" id="PF00403">
    <property type="entry name" value="HMA"/>
    <property type="match status" value="1"/>
</dbReference>
<keyword evidence="14" id="KW-0406">Ion transport</keyword>
<gene>
    <name evidence="18" type="primary">cadA</name>
    <name evidence="18" type="ORF">ENW50_13285</name>
</gene>
<dbReference type="InterPro" id="IPR027256">
    <property type="entry name" value="P-typ_ATPase_IB"/>
</dbReference>
<evidence type="ECO:0000256" key="12">
    <source>
        <dbReference type="ARBA" id="ARBA00022967"/>
    </source>
</evidence>
<dbReference type="InterPro" id="IPR059000">
    <property type="entry name" value="ATPase_P-type_domA"/>
</dbReference>
<dbReference type="InterPro" id="IPR017969">
    <property type="entry name" value="Heavy-metal-associated_CS"/>
</dbReference>
<feature type="transmembrane region" description="Helical" evidence="16">
    <location>
        <begin position="134"/>
        <end position="160"/>
    </location>
</feature>
<dbReference type="Gene3D" id="3.40.50.1000">
    <property type="entry name" value="HAD superfamily/HAD-like"/>
    <property type="match status" value="1"/>
</dbReference>
<dbReference type="Gene3D" id="2.70.150.10">
    <property type="entry name" value="Calcium-transporting ATPase, cytoplasmic transduction domain A"/>
    <property type="match status" value="1"/>
</dbReference>
<keyword evidence="11" id="KW-0460">Magnesium</keyword>
<evidence type="ECO:0000259" key="17">
    <source>
        <dbReference type="PROSITE" id="PS50846"/>
    </source>
</evidence>
<keyword evidence="18" id="KW-0378">Hydrolase</keyword>
<evidence type="ECO:0000256" key="15">
    <source>
        <dbReference type="ARBA" id="ARBA00023136"/>
    </source>
</evidence>
<dbReference type="EC" id="7.2.2.8" evidence="3"/>
<dbReference type="SUPFAM" id="SSF81653">
    <property type="entry name" value="Calcium ATPase, transduction domain A"/>
    <property type="match status" value="1"/>
</dbReference>
<feature type="domain" description="HMA" evidence="17">
    <location>
        <begin position="13"/>
        <end position="83"/>
    </location>
</feature>
<evidence type="ECO:0000256" key="9">
    <source>
        <dbReference type="ARBA" id="ARBA00022741"/>
    </source>
</evidence>
<protein>
    <recommendedName>
        <fullName evidence="3">P-type Cu(+) transporter</fullName>
        <ecNumber evidence="3">7.2.2.8</ecNumber>
    </recommendedName>
</protein>
<dbReference type="GO" id="GO:0055070">
    <property type="term" value="P:copper ion homeostasis"/>
    <property type="evidence" value="ECO:0007669"/>
    <property type="project" value="TreeGrafter"/>
</dbReference>
<feature type="transmembrane region" description="Helical" evidence="16">
    <location>
        <begin position="715"/>
        <end position="734"/>
    </location>
</feature>
<feature type="transmembrane region" description="Helical" evidence="16">
    <location>
        <begin position="172"/>
        <end position="192"/>
    </location>
</feature>
<evidence type="ECO:0000256" key="7">
    <source>
        <dbReference type="ARBA" id="ARBA00022692"/>
    </source>
</evidence>
<dbReference type="InterPro" id="IPR023214">
    <property type="entry name" value="HAD_sf"/>
</dbReference>
<dbReference type="Gene3D" id="3.40.1110.10">
    <property type="entry name" value="Calcium-transporting ATPase, cytoplasmic domain N"/>
    <property type="match status" value="1"/>
</dbReference>
<dbReference type="PROSITE" id="PS00154">
    <property type="entry name" value="ATPASE_E1_E2"/>
    <property type="match status" value="1"/>
</dbReference>
<dbReference type="PANTHER" id="PTHR43520:SF5">
    <property type="entry name" value="CATION-TRANSPORTING P-TYPE ATPASE-RELATED"/>
    <property type="match status" value="1"/>
</dbReference>
<dbReference type="Pfam" id="PF00702">
    <property type="entry name" value="Hydrolase"/>
    <property type="match status" value="1"/>
</dbReference>
<dbReference type="GO" id="GO:0005886">
    <property type="term" value="C:plasma membrane"/>
    <property type="evidence" value="ECO:0007669"/>
    <property type="project" value="UniProtKB-SubCell"/>
</dbReference>
<dbReference type="FunFam" id="2.70.150.10:FF:000020">
    <property type="entry name" value="Copper-exporting P-type ATPase A"/>
    <property type="match status" value="1"/>
</dbReference>
<dbReference type="EMBL" id="DTKL01000081">
    <property type="protein sequence ID" value="HGY95640.1"/>
    <property type="molecule type" value="Genomic_DNA"/>
</dbReference>
<evidence type="ECO:0000256" key="8">
    <source>
        <dbReference type="ARBA" id="ARBA00022723"/>
    </source>
</evidence>
<keyword evidence="7 16" id="KW-0812">Transmembrane</keyword>
<evidence type="ECO:0000256" key="16">
    <source>
        <dbReference type="RuleBase" id="RU362081"/>
    </source>
</evidence>
<dbReference type="GO" id="GO:0005507">
    <property type="term" value="F:copper ion binding"/>
    <property type="evidence" value="ECO:0007669"/>
    <property type="project" value="TreeGrafter"/>
</dbReference>
<dbReference type="GO" id="GO:0060003">
    <property type="term" value="P:copper ion export"/>
    <property type="evidence" value="ECO:0007669"/>
    <property type="project" value="UniProtKB-ARBA"/>
</dbReference>
<dbReference type="SUPFAM" id="SSF55008">
    <property type="entry name" value="HMA, heavy metal-associated domain"/>
    <property type="match status" value="1"/>
</dbReference>
<evidence type="ECO:0000256" key="5">
    <source>
        <dbReference type="ARBA" id="ARBA00022475"/>
    </source>
</evidence>
<accession>A0A7V5CV35</accession>
<dbReference type="NCBIfam" id="TIGR01494">
    <property type="entry name" value="ATPase_P-type"/>
    <property type="match status" value="2"/>
</dbReference>
<evidence type="ECO:0000256" key="14">
    <source>
        <dbReference type="ARBA" id="ARBA00023065"/>
    </source>
</evidence>
<evidence type="ECO:0000256" key="2">
    <source>
        <dbReference type="ARBA" id="ARBA00006024"/>
    </source>
</evidence>
<comment type="subcellular location">
    <subcellularLocation>
        <location evidence="1">Cell membrane</location>
        <topology evidence="1">Multi-pass membrane protein</topology>
    </subcellularLocation>
</comment>
<name>A0A7V5CV35_9BACT</name>
<keyword evidence="8 16" id="KW-0479">Metal-binding</keyword>
<dbReference type="AlphaFoldDB" id="A0A7V5CV35"/>
<keyword evidence="6" id="KW-0597">Phosphoprotein</keyword>
<dbReference type="GO" id="GO:0016887">
    <property type="term" value="F:ATP hydrolysis activity"/>
    <property type="evidence" value="ECO:0007669"/>
    <property type="project" value="InterPro"/>
</dbReference>
<dbReference type="FunFam" id="3.30.70.100:FF:000005">
    <property type="entry name" value="Copper-exporting P-type ATPase A"/>
    <property type="match status" value="1"/>
</dbReference>
<evidence type="ECO:0000313" key="18">
    <source>
        <dbReference type="EMBL" id="HGY95640.1"/>
    </source>
</evidence>
<keyword evidence="9 16" id="KW-0547">Nucleotide-binding</keyword>
<feature type="transmembrane region" description="Helical" evidence="16">
    <location>
        <begin position="687"/>
        <end position="709"/>
    </location>
</feature>
<dbReference type="InterPro" id="IPR018303">
    <property type="entry name" value="ATPase_P-typ_P_site"/>
</dbReference>
<dbReference type="SUPFAM" id="SSF56784">
    <property type="entry name" value="HAD-like"/>
    <property type="match status" value="1"/>
</dbReference>
<dbReference type="PRINTS" id="PR00119">
    <property type="entry name" value="CATATPASE"/>
</dbReference>
<evidence type="ECO:0000256" key="11">
    <source>
        <dbReference type="ARBA" id="ARBA00022842"/>
    </source>
</evidence>
<keyword evidence="15 16" id="KW-0472">Membrane</keyword>
<keyword evidence="4" id="KW-0813">Transport</keyword>
<dbReference type="InterPro" id="IPR008250">
    <property type="entry name" value="ATPase_P-typ_transduc_dom_A_sf"/>
</dbReference>
<dbReference type="InterPro" id="IPR023299">
    <property type="entry name" value="ATPase_P-typ_cyto_dom_N"/>
</dbReference>
<evidence type="ECO:0000256" key="13">
    <source>
        <dbReference type="ARBA" id="ARBA00022989"/>
    </source>
</evidence>
<comment type="caution">
    <text evidence="18">The sequence shown here is derived from an EMBL/GenBank/DDBJ whole genome shotgun (WGS) entry which is preliminary data.</text>
</comment>